<dbReference type="InterPro" id="IPR002060">
    <property type="entry name" value="Squ/phyt_synthse"/>
</dbReference>
<evidence type="ECO:0000313" key="1">
    <source>
        <dbReference type="EMBL" id="MEN2793653.1"/>
    </source>
</evidence>
<sequence>MVTARFTVAPLELFMSDMTQSRDPEANLALQYVSEAARSGVQALFLLDTTLAQVLRTTREPIVGQMRLTWWHDALTALDTASPPAEPILRALAGDVVPQGITGARLAGMIDGWEELLDGEPLDDKAIMRHAGARGAALFAMAGALIGAGRDDPVARAGEGWALADLARHLSDPSAAGRALALAEAPLSEATGVRWSRAGRPLGALAHIARMNLAVPLDQPLPAGAPRRVGRLLFHRVTGR</sequence>
<gene>
    <name evidence="1" type="ORF">ABC974_28835</name>
</gene>
<organism evidence="1 2">
    <name type="scientific">Sphingomonas oligophenolica</name>
    <dbReference type="NCBI Taxonomy" id="301154"/>
    <lineage>
        <taxon>Bacteria</taxon>
        <taxon>Pseudomonadati</taxon>
        <taxon>Pseudomonadota</taxon>
        <taxon>Alphaproteobacteria</taxon>
        <taxon>Sphingomonadales</taxon>
        <taxon>Sphingomonadaceae</taxon>
        <taxon>Sphingomonas</taxon>
    </lineage>
</organism>
<evidence type="ECO:0000313" key="2">
    <source>
        <dbReference type="Proteomes" id="UP001419910"/>
    </source>
</evidence>
<dbReference type="EMBL" id="JBDIME010000061">
    <property type="protein sequence ID" value="MEN2793653.1"/>
    <property type="molecule type" value="Genomic_DNA"/>
</dbReference>
<keyword evidence="2" id="KW-1185">Reference proteome</keyword>
<proteinExistence type="predicted"/>
<protein>
    <submittedName>
        <fullName evidence="1">Squalene/phytoene synthase family protein</fullName>
    </submittedName>
</protein>
<dbReference type="Proteomes" id="UP001419910">
    <property type="component" value="Unassembled WGS sequence"/>
</dbReference>
<accession>A0ABU9YCV9</accession>
<dbReference type="RefSeq" id="WP_345840602.1">
    <property type="nucleotide sequence ID" value="NZ_JBDIME010000061.1"/>
</dbReference>
<dbReference type="InterPro" id="IPR008949">
    <property type="entry name" value="Isoprenoid_synthase_dom_sf"/>
</dbReference>
<dbReference type="Pfam" id="PF00494">
    <property type="entry name" value="SQS_PSY"/>
    <property type="match status" value="1"/>
</dbReference>
<comment type="caution">
    <text evidence="1">The sequence shown here is derived from an EMBL/GenBank/DDBJ whole genome shotgun (WGS) entry which is preliminary data.</text>
</comment>
<name>A0ABU9YCV9_9SPHN</name>
<dbReference type="SUPFAM" id="SSF48576">
    <property type="entry name" value="Terpenoid synthases"/>
    <property type="match status" value="1"/>
</dbReference>
<reference evidence="1 2" key="1">
    <citation type="submission" date="2024-05" db="EMBL/GenBank/DDBJ databases">
        <authorList>
            <person name="Liu Q."/>
            <person name="Xin Y.-H."/>
        </authorList>
    </citation>
    <scope>NUCLEOTIDE SEQUENCE [LARGE SCALE GENOMIC DNA]</scope>
    <source>
        <strain evidence="1 2">CGMCC 1.10181</strain>
    </source>
</reference>
<dbReference type="Gene3D" id="1.10.600.10">
    <property type="entry name" value="Farnesyl Diphosphate Synthase"/>
    <property type="match status" value="1"/>
</dbReference>